<keyword evidence="1" id="KW-0812">Transmembrane</keyword>
<dbReference type="GO" id="GO:0008483">
    <property type="term" value="F:transaminase activity"/>
    <property type="evidence" value="ECO:0007669"/>
    <property type="project" value="UniProtKB-KW"/>
</dbReference>
<reference evidence="3" key="1">
    <citation type="submission" date="2013-01" db="EMBL/GenBank/DDBJ databases">
        <title>Draft Genome Sequence of a Mulberry Tree, Morus notabilis C.K. Schneid.</title>
        <authorList>
            <person name="He N."/>
            <person name="Zhao S."/>
        </authorList>
    </citation>
    <scope>NUCLEOTIDE SEQUENCE</scope>
</reference>
<keyword evidence="1" id="KW-1133">Transmembrane helix</keyword>
<organism evidence="2 3">
    <name type="scientific">Morus notabilis</name>
    <dbReference type="NCBI Taxonomy" id="981085"/>
    <lineage>
        <taxon>Eukaryota</taxon>
        <taxon>Viridiplantae</taxon>
        <taxon>Streptophyta</taxon>
        <taxon>Embryophyta</taxon>
        <taxon>Tracheophyta</taxon>
        <taxon>Spermatophyta</taxon>
        <taxon>Magnoliopsida</taxon>
        <taxon>eudicotyledons</taxon>
        <taxon>Gunneridae</taxon>
        <taxon>Pentapetalae</taxon>
        <taxon>rosids</taxon>
        <taxon>fabids</taxon>
        <taxon>Rosales</taxon>
        <taxon>Moraceae</taxon>
        <taxon>Moreae</taxon>
        <taxon>Morus</taxon>
    </lineage>
</organism>
<dbReference type="InterPro" id="IPR015421">
    <property type="entry name" value="PyrdxlP-dep_Trfase_major"/>
</dbReference>
<evidence type="ECO:0000313" key="2">
    <source>
        <dbReference type="EMBL" id="EXB46340.1"/>
    </source>
</evidence>
<sequence>MEGRWGALALTSKERYRSPFEAVMPGVTFLEYGNFLALRPLLKSGKIAAVFVEPNPYSRRNYITERKEGRVGRSSGTASERGAGLLALKFSFWTQLVVGFSMVMTMFFGVVSTSFRSWKSYDGCVHHWVAKFVSVDDELLLVRVVLARYGGIRPCRCLRCLLLFLVVFSSTVPSSEAHDGDALVMSTVLTGQSDLIVILTRQCHWPNPNCNLDPTSVPSGPISPTSEAVATDWLNQS</sequence>
<dbReference type="Gene3D" id="3.40.640.10">
    <property type="entry name" value="Type I PLP-dependent aspartate aminotransferase-like (Major domain)"/>
    <property type="match status" value="1"/>
</dbReference>
<dbReference type="STRING" id="981085.W9QZR8"/>
<evidence type="ECO:0000256" key="1">
    <source>
        <dbReference type="SAM" id="Phobius"/>
    </source>
</evidence>
<dbReference type="Proteomes" id="UP000030645">
    <property type="component" value="Unassembled WGS sequence"/>
</dbReference>
<proteinExistence type="predicted"/>
<keyword evidence="2" id="KW-0808">Transferase</keyword>
<keyword evidence="3" id="KW-1185">Reference proteome</keyword>
<dbReference type="AlphaFoldDB" id="W9QZR8"/>
<dbReference type="EMBL" id="KE343925">
    <property type="protein sequence ID" value="EXB46340.1"/>
    <property type="molecule type" value="Genomic_DNA"/>
</dbReference>
<dbReference type="eggNOG" id="KOG1401">
    <property type="taxonomic scope" value="Eukaryota"/>
</dbReference>
<keyword evidence="1" id="KW-0472">Membrane</keyword>
<name>W9QZR8_9ROSA</name>
<accession>W9QZR8</accession>
<gene>
    <name evidence="2" type="ORF">L484_009486</name>
</gene>
<protein>
    <submittedName>
        <fullName evidence="2">Acetylornithine aminotransferase</fullName>
    </submittedName>
</protein>
<evidence type="ECO:0000313" key="3">
    <source>
        <dbReference type="Proteomes" id="UP000030645"/>
    </source>
</evidence>
<keyword evidence="2" id="KW-0032">Aminotransferase</keyword>
<feature type="transmembrane region" description="Helical" evidence="1">
    <location>
        <begin position="92"/>
        <end position="111"/>
    </location>
</feature>